<evidence type="ECO:0000313" key="2">
    <source>
        <dbReference type="EMBL" id="GFR20470.1"/>
    </source>
</evidence>
<proteinExistence type="predicted"/>
<evidence type="ECO:0000256" key="1">
    <source>
        <dbReference type="SAM" id="MobiDB-lite"/>
    </source>
</evidence>
<dbReference type="AlphaFoldDB" id="A0A8X6LSK4"/>
<protein>
    <submittedName>
        <fullName evidence="2">Uncharacterized protein</fullName>
    </submittedName>
</protein>
<feature type="compositionally biased region" description="Polar residues" evidence="1">
    <location>
        <begin position="140"/>
        <end position="151"/>
    </location>
</feature>
<dbReference type="EMBL" id="BMAO01018077">
    <property type="protein sequence ID" value="GFR20470.1"/>
    <property type="molecule type" value="Genomic_DNA"/>
</dbReference>
<evidence type="ECO:0000313" key="3">
    <source>
        <dbReference type="Proteomes" id="UP000887116"/>
    </source>
</evidence>
<organism evidence="2 3">
    <name type="scientific">Trichonephila clavata</name>
    <name type="common">Joro spider</name>
    <name type="synonym">Nephila clavata</name>
    <dbReference type="NCBI Taxonomy" id="2740835"/>
    <lineage>
        <taxon>Eukaryota</taxon>
        <taxon>Metazoa</taxon>
        <taxon>Ecdysozoa</taxon>
        <taxon>Arthropoda</taxon>
        <taxon>Chelicerata</taxon>
        <taxon>Arachnida</taxon>
        <taxon>Araneae</taxon>
        <taxon>Araneomorphae</taxon>
        <taxon>Entelegynae</taxon>
        <taxon>Araneoidea</taxon>
        <taxon>Nephilidae</taxon>
        <taxon>Trichonephila</taxon>
    </lineage>
</organism>
<accession>A0A8X6LSK4</accession>
<feature type="region of interest" description="Disordered" evidence="1">
    <location>
        <begin position="92"/>
        <end position="151"/>
    </location>
</feature>
<dbReference type="Proteomes" id="UP000887116">
    <property type="component" value="Unassembled WGS sequence"/>
</dbReference>
<feature type="region of interest" description="Disordered" evidence="1">
    <location>
        <begin position="1"/>
        <end position="52"/>
    </location>
</feature>
<comment type="caution">
    <text evidence="2">The sequence shown here is derived from an EMBL/GenBank/DDBJ whole genome shotgun (WGS) entry which is preliminary data.</text>
</comment>
<reference evidence="2" key="1">
    <citation type="submission" date="2020-07" db="EMBL/GenBank/DDBJ databases">
        <title>Multicomponent nature underlies the extraordinary mechanical properties of spider dragline silk.</title>
        <authorList>
            <person name="Kono N."/>
            <person name="Nakamura H."/>
            <person name="Mori M."/>
            <person name="Yoshida Y."/>
            <person name="Ohtoshi R."/>
            <person name="Malay A.D."/>
            <person name="Moran D.A.P."/>
            <person name="Tomita M."/>
            <person name="Numata K."/>
            <person name="Arakawa K."/>
        </authorList>
    </citation>
    <scope>NUCLEOTIDE SEQUENCE</scope>
</reference>
<keyword evidence="3" id="KW-1185">Reference proteome</keyword>
<gene>
    <name evidence="2" type="ORF">TNCT_369091</name>
</gene>
<sequence length="151" mass="16835">MGSRQMGHFSGTPNTGSGKGTKVAEPYDPASPIVPNPASPHKTRPRSPFGTDRVSYILSKCPECRRRDPFQPSCGAQGPWIWKVRRQRERGESAIFQIPTKDRERCTRHPGRGNGVESPAPSTPLEWVQHSDDSGVFLKRQQSPRNRGMNT</sequence>
<name>A0A8X6LSK4_TRICU</name>